<evidence type="ECO:0000313" key="13">
    <source>
        <dbReference type="Proteomes" id="UP000596977"/>
    </source>
</evidence>
<feature type="transmembrane region" description="Helical" evidence="11">
    <location>
        <begin position="61"/>
        <end position="82"/>
    </location>
</feature>
<keyword evidence="5" id="KW-0762">Sugar transport</keyword>
<feature type="transmembrane region" description="Helical" evidence="11">
    <location>
        <begin position="316"/>
        <end position="335"/>
    </location>
</feature>
<keyword evidence="2" id="KW-0813">Transport</keyword>
<comment type="subcellular location">
    <subcellularLocation>
        <location evidence="1">Cell membrane</location>
        <topology evidence="1">Multi-pass membrane protein</topology>
    </subcellularLocation>
</comment>
<dbReference type="OrthoDB" id="7284468at2"/>
<evidence type="ECO:0000256" key="8">
    <source>
        <dbReference type="ARBA" id="ARBA00023136"/>
    </source>
</evidence>
<evidence type="ECO:0000313" key="12">
    <source>
        <dbReference type="EMBL" id="GGA48528.1"/>
    </source>
</evidence>
<gene>
    <name evidence="12" type="ORF">GCM10011499_17890</name>
</gene>
<keyword evidence="7 11" id="KW-1133">Transmembrane helix</keyword>
<feature type="transmembrane region" description="Helical" evidence="11">
    <location>
        <begin position="267"/>
        <end position="284"/>
    </location>
</feature>
<evidence type="ECO:0000256" key="7">
    <source>
        <dbReference type="ARBA" id="ARBA00022989"/>
    </source>
</evidence>
<reference evidence="12 13" key="1">
    <citation type="journal article" date="2014" name="Int. J. Syst. Evol. Microbiol.">
        <title>Complete genome sequence of Corynebacterium casei LMG S-19264T (=DSM 44701T), isolated from a smear-ripened cheese.</title>
        <authorList>
            <consortium name="US DOE Joint Genome Institute (JGI-PGF)"/>
            <person name="Walter F."/>
            <person name="Albersmeier A."/>
            <person name="Kalinowski J."/>
            <person name="Ruckert C."/>
        </authorList>
    </citation>
    <scope>NUCLEOTIDE SEQUENCE [LARGE SCALE GENOMIC DNA]</scope>
    <source>
        <strain evidence="12 13">CGMCC 1.15896</strain>
    </source>
</reference>
<dbReference type="Pfam" id="PF02653">
    <property type="entry name" value="BPD_transp_2"/>
    <property type="match status" value="1"/>
</dbReference>
<dbReference type="EMBL" id="BMKB01000003">
    <property type="protein sequence ID" value="GGA48528.1"/>
    <property type="molecule type" value="Genomic_DNA"/>
</dbReference>
<feature type="transmembrane region" description="Helical" evidence="11">
    <location>
        <begin position="141"/>
        <end position="162"/>
    </location>
</feature>
<accession>A0A916RDG4</accession>
<dbReference type="Proteomes" id="UP000596977">
    <property type="component" value="Unassembled WGS sequence"/>
</dbReference>
<evidence type="ECO:0000256" key="9">
    <source>
        <dbReference type="ARBA" id="ARBA00035611"/>
    </source>
</evidence>
<evidence type="ECO:0000256" key="5">
    <source>
        <dbReference type="ARBA" id="ARBA00022597"/>
    </source>
</evidence>
<feature type="transmembrane region" description="Helical" evidence="11">
    <location>
        <begin position="31"/>
        <end position="49"/>
    </location>
</feature>
<dbReference type="AlphaFoldDB" id="A0A916RDG4"/>
<keyword evidence="8 11" id="KW-0472">Membrane</keyword>
<feature type="transmembrane region" description="Helical" evidence="11">
    <location>
        <begin position="115"/>
        <end position="134"/>
    </location>
</feature>
<dbReference type="CDD" id="cd06579">
    <property type="entry name" value="TM_PBP1_transp_AraH_like"/>
    <property type="match status" value="1"/>
</dbReference>
<feature type="transmembrane region" description="Helical" evidence="11">
    <location>
        <begin position="182"/>
        <end position="205"/>
    </location>
</feature>
<evidence type="ECO:0000256" key="2">
    <source>
        <dbReference type="ARBA" id="ARBA00022448"/>
    </source>
</evidence>
<dbReference type="PANTHER" id="PTHR32196:SF32">
    <property type="entry name" value="XYLOSE TRANSPORT SYSTEM PERMEASE PROTEIN XYLH"/>
    <property type="match status" value="1"/>
</dbReference>
<protein>
    <recommendedName>
        <fullName evidence="10">Xylose transport system permease protein XylH</fullName>
    </recommendedName>
</protein>
<keyword evidence="4" id="KW-0997">Cell inner membrane</keyword>
<feature type="transmembrane region" description="Helical" evidence="11">
    <location>
        <begin position="89"/>
        <end position="109"/>
    </location>
</feature>
<dbReference type="InterPro" id="IPR001851">
    <property type="entry name" value="ABC_transp_permease"/>
</dbReference>
<evidence type="ECO:0000256" key="4">
    <source>
        <dbReference type="ARBA" id="ARBA00022519"/>
    </source>
</evidence>
<evidence type="ECO:0000256" key="10">
    <source>
        <dbReference type="ARBA" id="ARBA00035686"/>
    </source>
</evidence>
<keyword evidence="3" id="KW-1003">Cell membrane</keyword>
<evidence type="ECO:0000256" key="3">
    <source>
        <dbReference type="ARBA" id="ARBA00022475"/>
    </source>
</evidence>
<dbReference type="GO" id="GO:0022857">
    <property type="term" value="F:transmembrane transporter activity"/>
    <property type="evidence" value="ECO:0007669"/>
    <property type="project" value="InterPro"/>
</dbReference>
<name>A0A916RDG4_9HYPH</name>
<sequence length="343" mass="35818">MLNPNILKSTSSESRNAPSSQWRRLVVRPEAGVAIALIVIFVFFAIATSHTRFLSFNGQAAWLNIASQLGIIALAVGMLMMAGELDLSIGSVLGASSIMLAIGCTLFGVNVWLMIGLTLVSAAAIGLLNAFLVIKTGIPSLIVTLASNFGVAGAALGISRWLTNTTSTSMVSDPLANAVFAARWGQASISILWWIALTLIALWVLRRTPFGNWIYATGGNLDGARGAGVPTARVKVTLFVTTALAASLVGIMQTIEFHSGNAANGQGYVFQAPIVAVIGGVLLTGGYGSAVGIAFGAALYGIISVGIFYSGWNTDWIQLFLGALLVAAVLVNSQFRRLALSAR</sequence>
<dbReference type="GO" id="GO:0005886">
    <property type="term" value="C:plasma membrane"/>
    <property type="evidence" value="ECO:0007669"/>
    <property type="project" value="UniProtKB-SubCell"/>
</dbReference>
<keyword evidence="6 11" id="KW-0812">Transmembrane</keyword>
<feature type="transmembrane region" description="Helical" evidence="11">
    <location>
        <begin position="291"/>
        <end position="310"/>
    </location>
</feature>
<evidence type="ECO:0000256" key="6">
    <source>
        <dbReference type="ARBA" id="ARBA00022692"/>
    </source>
</evidence>
<organism evidence="12 13">
    <name type="scientific">Pelagibacterium lentulum</name>
    <dbReference type="NCBI Taxonomy" id="2029865"/>
    <lineage>
        <taxon>Bacteria</taxon>
        <taxon>Pseudomonadati</taxon>
        <taxon>Pseudomonadota</taxon>
        <taxon>Alphaproteobacteria</taxon>
        <taxon>Hyphomicrobiales</taxon>
        <taxon>Devosiaceae</taxon>
        <taxon>Pelagibacterium</taxon>
    </lineage>
</organism>
<comment type="caution">
    <text evidence="12">The sequence shown here is derived from an EMBL/GenBank/DDBJ whole genome shotgun (WGS) entry which is preliminary data.</text>
</comment>
<dbReference type="PANTHER" id="PTHR32196">
    <property type="entry name" value="ABC TRANSPORTER PERMEASE PROTEIN YPHD-RELATED-RELATED"/>
    <property type="match status" value="1"/>
</dbReference>
<feature type="transmembrane region" description="Helical" evidence="11">
    <location>
        <begin position="236"/>
        <end position="255"/>
    </location>
</feature>
<evidence type="ECO:0000256" key="11">
    <source>
        <dbReference type="SAM" id="Phobius"/>
    </source>
</evidence>
<proteinExistence type="predicted"/>
<evidence type="ECO:0000256" key="1">
    <source>
        <dbReference type="ARBA" id="ARBA00004651"/>
    </source>
</evidence>
<keyword evidence="13" id="KW-1185">Reference proteome</keyword>
<comment type="function">
    <text evidence="9">Part of the binding-protein-dependent transport system for D-xylose. Probably responsible for the translocation of the substrate across the membrane.</text>
</comment>